<feature type="transmembrane region" description="Helical" evidence="17">
    <location>
        <begin position="20"/>
        <end position="46"/>
    </location>
</feature>
<evidence type="ECO:0000256" key="1">
    <source>
        <dbReference type="ARBA" id="ARBA00000085"/>
    </source>
</evidence>
<sequence length="368" mass="42011">MQLPERLKHLLPKGFLWRLTFLNIAVIAIAIGVSGWAVYNTACFLVEGMGHLDGQRQRRFNATLRQYFWVFSLTGVVAGSFLHYYFTKKLINPVRQLIESTKRLQKGEYPDPVESPSHDEVGRLVQQFNNLIHQLQSNEEHRHKLVSDLSHEFRTPLSNLNGYLRALQGGVIEGNPKLYESLYLESKRLTQMIEQLDQLKEWDYAASQTIARKETVNIGGEIDNCVAMFEWKLSQADIQINVELDEKEMTIQIQGIQQVVSNLLDNAIQYYEGFGPISIQGEAHATEYLFSITGPGTPIVSTEKNRIFERFYRVDASRSRETGGSGLGLAIAKEIIERHHGRIGVEPMEGANRFWFVLPFIQVGDRPM</sequence>
<dbReference type="PANTHER" id="PTHR45528:SF11">
    <property type="entry name" value="HISTIDINE KINASE"/>
    <property type="match status" value="1"/>
</dbReference>
<dbReference type="EMBL" id="UXAV01000042">
    <property type="protein sequence ID" value="VDC29642.1"/>
    <property type="molecule type" value="Genomic_DNA"/>
</dbReference>
<keyword evidence="10" id="KW-0067">ATP-binding</keyword>
<dbReference type="CDD" id="cd00082">
    <property type="entry name" value="HisKA"/>
    <property type="match status" value="1"/>
</dbReference>
<evidence type="ECO:0000256" key="7">
    <source>
        <dbReference type="ARBA" id="ARBA00022692"/>
    </source>
</evidence>
<evidence type="ECO:0000256" key="9">
    <source>
        <dbReference type="ARBA" id="ARBA00022777"/>
    </source>
</evidence>
<dbReference type="InterPro" id="IPR003661">
    <property type="entry name" value="HisK_dim/P_dom"/>
</dbReference>
<feature type="domain" description="Histidine kinase" evidence="18">
    <location>
        <begin position="148"/>
        <end position="362"/>
    </location>
</feature>
<dbReference type="Gene3D" id="6.10.340.10">
    <property type="match status" value="1"/>
</dbReference>
<dbReference type="SMART" id="SM00304">
    <property type="entry name" value="HAMP"/>
    <property type="match status" value="1"/>
</dbReference>
<dbReference type="InterPro" id="IPR036097">
    <property type="entry name" value="HisK_dim/P_sf"/>
</dbReference>
<keyword evidence="13" id="KW-0843">Virulence</keyword>
<organism evidence="20 21">
    <name type="scientific">Filibacter tadaridae</name>
    <dbReference type="NCBI Taxonomy" id="2483811"/>
    <lineage>
        <taxon>Bacteria</taxon>
        <taxon>Bacillati</taxon>
        <taxon>Bacillota</taxon>
        <taxon>Bacilli</taxon>
        <taxon>Bacillales</taxon>
        <taxon>Caryophanaceae</taxon>
        <taxon>Filibacter</taxon>
    </lineage>
</organism>
<keyword evidence="5" id="KW-0597">Phosphoprotein</keyword>
<evidence type="ECO:0000259" key="19">
    <source>
        <dbReference type="PROSITE" id="PS50885"/>
    </source>
</evidence>
<evidence type="ECO:0000256" key="4">
    <source>
        <dbReference type="ARBA" id="ARBA00022475"/>
    </source>
</evidence>
<gene>
    <name evidence="20" type="primary">baeS_1</name>
    <name evidence="20" type="ORF">FILTAD_02198</name>
</gene>
<keyword evidence="12" id="KW-0902">Two-component regulatory system</keyword>
<comment type="function">
    <text evidence="15">Member of the two-component regulatory system HssS/HssR involved in intracellular heme homeostasis and tempering of staphylococcal virulence. HssS functions as a heme sensor histidine kinase which is autophosphorylated at a histidine residue and transfers its phosphate group to an aspartate residue of HssR. HssR/HssS activates the expression of hrtAB, an efflux pump, in response to extracellular heme, hemin, hemoglobin or blood.</text>
</comment>
<keyword evidence="21" id="KW-1185">Reference proteome</keyword>
<keyword evidence="14 17" id="KW-0472">Membrane</keyword>
<evidence type="ECO:0000313" key="21">
    <source>
        <dbReference type="Proteomes" id="UP000270468"/>
    </source>
</evidence>
<dbReference type="EC" id="2.7.13.3" evidence="3"/>
<dbReference type="Pfam" id="PF00672">
    <property type="entry name" value="HAMP"/>
    <property type="match status" value="1"/>
</dbReference>
<keyword evidence="7 17" id="KW-0812">Transmembrane</keyword>
<dbReference type="SMART" id="SM00387">
    <property type="entry name" value="HATPase_c"/>
    <property type="match status" value="1"/>
</dbReference>
<dbReference type="InterPro" id="IPR005467">
    <property type="entry name" value="His_kinase_dom"/>
</dbReference>
<dbReference type="CDD" id="cd06225">
    <property type="entry name" value="HAMP"/>
    <property type="match status" value="1"/>
</dbReference>
<dbReference type="Pfam" id="PF02518">
    <property type="entry name" value="HATPase_c"/>
    <property type="match status" value="1"/>
</dbReference>
<feature type="domain" description="HAMP" evidence="19">
    <location>
        <begin position="88"/>
        <end position="140"/>
    </location>
</feature>
<dbReference type="Pfam" id="PF00512">
    <property type="entry name" value="HisKA"/>
    <property type="match status" value="1"/>
</dbReference>
<protein>
    <recommendedName>
        <fullName evidence="16">Heme sensor protein HssS</fullName>
        <ecNumber evidence="3">2.7.13.3</ecNumber>
    </recommendedName>
</protein>
<accession>A0A3P5X573</accession>
<dbReference type="InterPro" id="IPR003594">
    <property type="entry name" value="HATPase_dom"/>
</dbReference>
<dbReference type="Gene3D" id="3.30.565.10">
    <property type="entry name" value="Histidine kinase-like ATPase, C-terminal domain"/>
    <property type="match status" value="1"/>
</dbReference>
<evidence type="ECO:0000256" key="5">
    <source>
        <dbReference type="ARBA" id="ARBA00022553"/>
    </source>
</evidence>
<dbReference type="FunFam" id="3.30.565.10:FF:000006">
    <property type="entry name" value="Sensor histidine kinase WalK"/>
    <property type="match status" value="1"/>
</dbReference>
<reference evidence="20 21" key="1">
    <citation type="submission" date="2018-11" db="EMBL/GenBank/DDBJ databases">
        <authorList>
            <person name="Criscuolo A."/>
        </authorList>
    </citation>
    <scope>NUCLEOTIDE SEQUENCE [LARGE SCALE GENOMIC DNA]</scope>
    <source>
        <strain evidence="20">ATB-66</strain>
    </source>
</reference>
<feature type="transmembrane region" description="Helical" evidence="17">
    <location>
        <begin position="67"/>
        <end position="86"/>
    </location>
</feature>
<comment type="catalytic activity">
    <reaction evidence="1">
        <text>ATP + protein L-histidine = ADP + protein N-phospho-L-histidine.</text>
        <dbReference type="EC" id="2.7.13.3"/>
    </reaction>
</comment>
<dbReference type="SUPFAM" id="SSF158472">
    <property type="entry name" value="HAMP domain-like"/>
    <property type="match status" value="1"/>
</dbReference>
<evidence type="ECO:0000256" key="8">
    <source>
        <dbReference type="ARBA" id="ARBA00022741"/>
    </source>
</evidence>
<dbReference type="GO" id="GO:0000155">
    <property type="term" value="F:phosphorelay sensor kinase activity"/>
    <property type="evidence" value="ECO:0007669"/>
    <property type="project" value="InterPro"/>
</dbReference>
<keyword evidence="9 20" id="KW-0418">Kinase</keyword>
<dbReference type="PROSITE" id="PS50885">
    <property type="entry name" value="HAMP"/>
    <property type="match status" value="1"/>
</dbReference>
<dbReference type="AlphaFoldDB" id="A0A3P5X573"/>
<evidence type="ECO:0000256" key="6">
    <source>
        <dbReference type="ARBA" id="ARBA00022679"/>
    </source>
</evidence>
<keyword evidence="8" id="KW-0547">Nucleotide-binding</keyword>
<dbReference type="CDD" id="cd00075">
    <property type="entry name" value="HATPase"/>
    <property type="match status" value="1"/>
</dbReference>
<dbReference type="Proteomes" id="UP000270468">
    <property type="component" value="Unassembled WGS sequence"/>
</dbReference>
<evidence type="ECO:0000256" key="17">
    <source>
        <dbReference type="SAM" id="Phobius"/>
    </source>
</evidence>
<evidence type="ECO:0000313" key="20">
    <source>
        <dbReference type="EMBL" id="VDC29642.1"/>
    </source>
</evidence>
<dbReference type="GO" id="GO:0005524">
    <property type="term" value="F:ATP binding"/>
    <property type="evidence" value="ECO:0007669"/>
    <property type="project" value="UniProtKB-KW"/>
</dbReference>
<dbReference type="InterPro" id="IPR036890">
    <property type="entry name" value="HATPase_C_sf"/>
</dbReference>
<dbReference type="RefSeq" id="WP_124070820.1">
    <property type="nucleotide sequence ID" value="NZ_CBCRXF010000001.1"/>
</dbReference>
<dbReference type="InterPro" id="IPR003660">
    <property type="entry name" value="HAMP_dom"/>
</dbReference>
<evidence type="ECO:0000256" key="15">
    <source>
        <dbReference type="ARBA" id="ARBA00037219"/>
    </source>
</evidence>
<evidence type="ECO:0000256" key="10">
    <source>
        <dbReference type="ARBA" id="ARBA00022840"/>
    </source>
</evidence>
<evidence type="ECO:0000256" key="14">
    <source>
        <dbReference type="ARBA" id="ARBA00023136"/>
    </source>
</evidence>
<evidence type="ECO:0000256" key="11">
    <source>
        <dbReference type="ARBA" id="ARBA00022989"/>
    </source>
</evidence>
<evidence type="ECO:0000256" key="12">
    <source>
        <dbReference type="ARBA" id="ARBA00023012"/>
    </source>
</evidence>
<dbReference type="SUPFAM" id="SSF47384">
    <property type="entry name" value="Homodimeric domain of signal transducing histidine kinase"/>
    <property type="match status" value="1"/>
</dbReference>
<evidence type="ECO:0000259" key="18">
    <source>
        <dbReference type="PROSITE" id="PS50109"/>
    </source>
</evidence>
<keyword evidence="6 20" id="KW-0808">Transferase</keyword>
<proteinExistence type="predicted"/>
<dbReference type="PROSITE" id="PS50109">
    <property type="entry name" value="HIS_KIN"/>
    <property type="match status" value="1"/>
</dbReference>
<comment type="subcellular location">
    <subcellularLocation>
        <location evidence="2">Cell membrane</location>
        <topology evidence="2">Multi-pass membrane protein</topology>
    </subcellularLocation>
</comment>
<dbReference type="Gene3D" id="1.10.287.130">
    <property type="match status" value="1"/>
</dbReference>
<evidence type="ECO:0000256" key="3">
    <source>
        <dbReference type="ARBA" id="ARBA00012438"/>
    </source>
</evidence>
<dbReference type="SUPFAM" id="SSF55874">
    <property type="entry name" value="ATPase domain of HSP90 chaperone/DNA topoisomerase II/histidine kinase"/>
    <property type="match status" value="1"/>
</dbReference>
<name>A0A3P5X573_9BACL</name>
<dbReference type="OrthoDB" id="9813151at2"/>
<dbReference type="InterPro" id="IPR004358">
    <property type="entry name" value="Sig_transdc_His_kin-like_C"/>
</dbReference>
<dbReference type="PANTHER" id="PTHR45528">
    <property type="entry name" value="SENSOR HISTIDINE KINASE CPXA"/>
    <property type="match status" value="1"/>
</dbReference>
<dbReference type="PRINTS" id="PR00344">
    <property type="entry name" value="BCTRLSENSOR"/>
</dbReference>
<evidence type="ECO:0000256" key="13">
    <source>
        <dbReference type="ARBA" id="ARBA00023026"/>
    </source>
</evidence>
<keyword evidence="11 17" id="KW-1133">Transmembrane helix</keyword>
<dbReference type="InterPro" id="IPR050398">
    <property type="entry name" value="HssS/ArlS-like"/>
</dbReference>
<keyword evidence="4" id="KW-1003">Cell membrane</keyword>
<evidence type="ECO:0000256" key="16">
    <source>
        <dbReference type="ARBA" id="ARBA00040841"/>
    </source>
</evidence>
<dbReference type="GO" id="GO:0005886">
    <property type="term" value="C:plasma membrane"/>
    <property type="evidence" value="ECO:0007669"/>
    <property type="project" value="UniProtKB-SubCell"/>
</dbReference>
<evidence type="ECO:0000256" key="2">
    <source>
        <dbReference type="ARBA" id="ARBA00004651"/>
    </source>
</evidence>
<dbReference type="SMART" id="SM00388">
    <property type="entry name" value="HisKA"/>
    <property type="match status" value="1"/>
</dbReference>